<protein>
    <submittedName>
        <fullName evidence="2">Uncharacterized protein</fullName>
    </submittedName>
</protein>
<keyword evidence="1" id="KW-1133">Transmembrane helix</keyword>
<gene>
    <name evidence="2" type="ORF">Fcan01_00206</name>
</gene>
<dbReference type="Proteomes" id="UP000198287">
    <property type="component" value="Unassembled WGS sequence"/>
</dbReference>
<keyword evidence="3" id="KW-1185">Reference proteome</keyword>
<comment type="caution">
    <text evidence="2">The sequence shown here is derived from an EMBL/GenBank/DDBJ whole genome shotgun (WGS) entry which is preliminary data.</text>
</comment>
<dbReference type="AlphaFoldDB" id="A0A226F4H7"/>
<evidence type="ECO:0000313" key="2">
    <source>
        <dbReference type="EMBL" id="OXA64260.1"/>
    </source>
</evidence>
<feature type="transmembrane region" description="Helical" evidence="1">
    <location>
        <begin position="133"/>
        <end position="156"/>
    </location>
</feature>
<feature type="transmembrane region" description="Helical" evidence="1">
    <location>
        <begin position="75"/>
        <end position="92"/>
    </location>
</feature>
<proteinExistence type="predicted"/>
<evidence type="ECO:0000256" key="1">
    <source>
        <dbReference type="SAM" id="Phobius"/>
    </source>
</evidence>
<accession>A0A226F4H7</accession>
<feature type="transmembrane region" description="Helical" evidence="1">
    <location>
        <begin position="197"/>
        <end position="218"/>
    </location>
</feature>
<sequence length="223" mass="25120">MFCTEILPILKYHLRACRIHMCLPFNLDVRSNRLVKVGSVLKIRMAQFLCVLPTFYCFAMFLLLAFGGLSTTEKFQASAFFMLNLLACIVRWSNVIGNDAIQIINSFLAVEHSTVKSVSENFGTTRLAKAMKYFIGLIEISLPVISLLQMALFLFVPCTPPFIVSMSEECGEIRKGLGPSRWIGHILDTWILSHGCYSAAIPVLFVLCVGIVCFLTYFEILKR</sequence>
<keyword evidence="1" id="KW-0812">Transmembrane</keyword>
<feature type="transmembrane region" description="Helical" evidence="1">
    <location>
        <begin position="48"/>
        <end position="69"/>
    </location>
</feature>
<name>A0A226F4H7_FOLCA</name>
<keyword evidence="1" id="KW-0472">Membrane</keyword>
<dbReference type="EMBL" id="LNIX01000001">
    <property type="protein sequence ID" value="OXA64260.1"/>
    <property type="molecule type" value="Genomic_DNA"/>
</dbReference>
<evidence type="ECO:0000313" key="3">
    <source>
        <dbReference type="Proteomes" id="UP000198287"/>
    </source>
</evidence>
<dbReference type="OrthoDB" id="8297494at2759"/>
<reference evidence="2 3" key="1">
    <citation type="submission" date="2015-12" db="EMBL/GenBank/DDBJ databases">
        <title>The genome of Folsomia candida.</title>
        <authorList>
            <person name="Faddeeva A."/>
            <person name="Derks M.F."/>
            <person name="Anvar Y."/>
            <person name="Smit S."/>
            <person name="Van Straalen N."/>
            <person name="Roelofs D."/>
        </authorList>
    </citation>
    <scope>NUCLEOTIDE SEQUENCE [LARGE SCALE GENOMIC DNA]</scope>
    <source>
        <strain evidence="2 3">VU population</strain>
        <tissue evidence="2">Whole body</tissue>
    </source>
</reference>
<organism evidence="2 3">
    <name type="scientific">Folsomia candida</name>
    <name type="common">Springtail</name>
    <dbReference type="NCBI Taxonomy" id="158441"/>
    <lineage>
        <taxon>Eukaryota</taxon>
        <taxon>Metazoa</taxon>
        <taxon>Ecdysozoa</taxon>
        <taxon>Arthropoda</taxon>
        <taxon>Hexapoda</taxon>
        <taxon>Collembola</taxon>
        <taxon>Entomobryomorpha</taxon>
        <taxon>Isotomoidea</taxon>
        <taxon>Isotomidae</taxon>
        <taxon>Proisotominae</taxon>
        <taxon>Folsomia</taxon>
    </lineage>
</organism>